<dbReference type="InterPro" id="IPR004839">
    <property type="entry name" value="Aminotransferase_I/II_large"/>
</dbReference>
<dbReference type="InterPro" id="IPR015424">
    <property type="entry name" value="PyrdxlP-dep_Trfase"/>
</dbReference>
<dbReference type="EMBL" id="HBNR01079133">
    <property type="protein sequence ID" value="CAE4655811.1"/>
    <property type="molecule type" value="Transcribed_RNA"/>
</dbReference>
<name>A0A7S4SW16_9DINO</name>
<sequence length="454" mass="47991">MSPCAGRAAEGPGAVRSASSVLLDMAKGHPDPALLPREALAEACAHAATDFSSGSARGLPYGSQPRGSTAFLAELAAFIERQCPAEVAARADGLLLTNGVSHGLELVCSVFSQPGEAVLVEAPSYWLALGIFQSRGLEVVPVPTDAEGLLVGAAEDILNRRPEGSPRARFLYTVPTSHNPTGSSLPAERRRALVDMARRWGLLVLADEVYHLLDWHAPQKRPPRMVFFDEAYSTNPVQPIDGAENDDPAYGDAAASPGQFLSHPDSGDVESLEPAVISVSSFTKILAPGLRVGWIEAAPVIIESLSSTGYLRSGGCVATFAADAILGHVLKSRDADAVLASLVAEYRSRAKRLVAALEDVGLPPLVQPQGGYFLWVPMGVDSREVLEIAKAKHAVTFMPGTSYDAPGSSELAQCARLCFARLSSEELEEGVRRLAKAVSEVAQRSQAPHMTSPG</sequence>
<dbReference type="CDD" id="cd00609">
    <property type="entry name" value="AAT_like"/>
    <property type="match status" value="1"/>
</dbReference>
<gene>
    <name evidence="2" type="ORF">AMON00008_LOCUS56437</name>
</gene>
<dbReference type="PANTHER" id="PTHR42858:SF1">
    <property type="entry name" value="LD15494P"/>
    <property type="match status" value="1"/>
</dbReference>
<dbReference type="Gene3D" id="3.90.1150.10">
    <property type="entry name" value="Aspartate Aminotransferase, domain 1"/>
    <property type="match status" value="1"/>
</dbReference>
<dbReference type="PANTHER" id="PTHR42858">
    <property type="entry name" value="AMINOTRANSFERASE"/>
    <property type="match status" value="1"/>
</dbReference>
<feature type="domain" description="Aminotransferase class I/classII large" evidence="1">
    <location>
        <begin position="44"/>
        <end position="434"/>
    </location>
</feature>
<dbReference type="SUPFAM" id="SSF53383">
    <property type="entry name" value="PLP-dependent transferases"/>
    <property type="match status" value="1"/>
</dbReference>
<reference evidence="2" key="1">
    <citation type="submission" date="2021-01" db="EMBL/GenBank/DDBJ databases">
        <authorList>
            <person name="Corre E."/>
            <person name="Pelletier E."/>
            <person name="Niang G."/>
            <person name="Scheremetjew M."/>
            <person name="Finn R."/>
            <person name="Kale V."/>
            <person name="Holt S."/>
            <person name="Cochrane G."/>
            <person name="Meng A."/>
            <person name="Brown T."/>
            <person name="Cohen L."/>
        </authorList>
    </citation>
    <scope>NUCLEOTIDE SEQUENCE</scope>
    <source>
        <strain evidence="2">CCMP3105</strain>
    </source>
</reference>
<dbReference type="AlphaFoldDB" id="A0A7S4SW16"/>
<dbReference type="InterPro" id="IPR015421">
    <property type="entry name" value="PyrdxlP-dep_Trfase_major"/>
</dbReference>
<accession>A0A7S4SW16</accession>
<organism evidence="2">
    <name type="scientific">Alexandrium monilatum</name>
    <dbReference type="NCBI Taxonomy" id="311494"/>
    <lineage>
        <taxon>Eukaryota</taxon>
        <taxon>Sar</taxon>
        <taxon>Alveolata</taxon>
        <taxon>Dinophyceae</taxon>
        <taxon>Gonyaulacales</taxon>
        <taxon>Pyrocystaceae</taxon>
        <taxon>Alexandrium</taxon>
    </lineage>
</organism>
<protein>
    <recommendedName>
        <fullName evidence="1">Aminotransferase class I/classII large domain-containing protein</fullName>
    </recommendedName>
</protein>
<dbReference type="InterPro" id="IPR015422">
    <property type="entry name" value="PyrdxlP-dep_Trfase_small"/>
</dbReference>
<evidence type="ECO:0000313" key="2">
    <source>
        <dbReference type="EMBL" id="CAE4655811.1"/>
    </source>
</evidence>
<dbReference type="Gene3D" id="3.40.640.10">
    <property type="entry name" value="Type I PLP-dependent aspartate aminotransferase-like (Major domain)"/>
    <property type="match status" value="1"/>
</dbReference>
<dbReference type="GO" id="GO:0030170">
    <property type="term" value="F:pyridoxal phosphate binding"/>
    <property type="evidence" value="ECO:0007669"/>
    <property type="project" value="InterPro"/>
</dbReference>
<dbReference type="GO" id="GO:0047536">
    <property type="term" value="F:2-aminoadipate transaminase activity"/>
    <property type="evidence" value="ECO:0007669"/>
    <property type="project" value="TreeGrafter"/>
</dbReference>
<proteinExistence type="predicted"/>
<dbReference type="Pfam" id="PF00155">
    <property type="entry name" value="Aminotran_1_2"/>
    <property type="match status" value="1"/>
</dbReference>
<evidence type="ECO:0000259" key="1">
    <source>
        <dbReference type="Pfam" id="PF00155"/>
    </source>
</evidence>